<evidence type="ECO:0000256" key="1">
    <source>
        <dbReference type="SAM" id="Phobius"/>
    </source>
</evidence>
<reference evidence="3" key="1">
    <citation type="journal article" date="2019" name="Int. J. Syst. Evol. Microbiol.">
        <title>The Global Catalogue of Microorganisms (GCM) 10K type strain sequencing project: providing services to taxonomists for standard genome sequencing and annotation.</title>
        <authorList>
            <consortium name="The Broad Institute Genomics Platform"/>
            <consortium name="The Broad Institute Genome Sequencing Center for Infectious Disease"/>
            <person name="Wu L."/>
            <person name="Ma J."/>
        </authorList>
    </citation>
    <scope>NUCLEOTIDE SEQUENCE [LARGE SCALE GENOMIC DNA]</scope>
    <source>
        <strain evidence="3">CGMCC 4.1621</strain>
    </source>
</reference>
<dbReference type="Proteomes" id="UP001596410">
    <property type="component" value="Unassembled WGS sequence"/>
</dbReference>
<keyword evidence="1" id="KW-0812">Transmembrane</keyword>
<feature type="transmembrane region" description="Helical" evidence="1">
    <location>
        <begin position="12"/>
        <end position="34"/>
    </location>
</feature>
<name>A0ABW2EHS9_9BACI</name>
<evidence type="ECO:0000313" key="2">
    <source>
        <dbReference type="EMBL" id="MFC7060953.1"/>
    </source>
</evidence>
<accession>A0ABW2EHS9</accession>
<evidence type="ECO:0000313" key="3">
    <source>
        <dbReference type="Proteomes" id="UP001596410"/>
    </source>
</evidence>
<dbReference type="InterPro" id="IPR012538">
    <property type="entry name" value="Cyt_c_oxidase_su2a"/>
</dbReference>
<proteinExistence type="predicted"/>
<gene>
    <name evidence="2" type="ORF">ACFQIC_03595</name>
</gene>
<sequence>MKTKSEENLKGTLFSVIFIGVIIIVMWMSIYLLYIGRT</sequence>
<comment type="caution">
    <text evidence="2">The sequence shown here is derived from an EMBL/GenBank/DDBJ whole genome shotgun (WGS) entry which is preliminary data.</text>
</comment>
<keyword evidence="1" id="KW-0472">Membrane</keyword>
<dbReference type="EMBL" id="JBHSZV010000010">
    <property type="protein sequence ID" value="MFC7060953.1"/>
    <property type="molecule type" value="Genomic_DNA"/>
</dbReference>
<organism evidence="2 3">
    <name type="scientific">Halobacillus seohaensis</name>
    <dbReference type="NCBI Taxonomy" id="447421"/>
    <lineage>
        <taxon>Bacteria</taxon>
        <taxon>Bacillati</taxon>
        <taxon>Bacillota</taxon>
        <taxon>Bacilli</taxon>
        <taxon>Bacillales</taxon>
        <taxon>Bacillaceae</taxon>
        <taxon>Halobacillus</taxon>
    </lineage>
</organism>
<dbReference type="Pfam" id="PF08113">
    <property type="entry name" value="CoxIIa"/>
    <property type="match status" value="1"/>
</dbReference>
<keyword evidence="1" id="KW-1133">Transmembrane helix</keyword>
<protein>
    <submittedName>
        <fullName evidence="2">Cytochrome c oxidase subunit 2A</fullName>
    </submittedName>
</protein>
<keyword evidence="3" id="KW-1185">Reference proteome</keyword>